<sequence length="197" mass="23175">MKTEDSMTEEYSETFHEISKDVLKRNGNYMERKIEEIYMLINKEYSTGGDKEELLALYSELDKMKRICYIEQSMINMIDTEIDEFNAQINLVCNLRDHPPLSSISLDNYNDSNSINASELYNSQNKNKSKRSNYPKAVSKILKTWLKENMNNPYPTESEKAALMEATKLDSTQINNWFINARRRILPFMKSKFSQNY</sequence>
<keyword evidence="3 4" id="KW-0539">Nucleus</keyword>
<accession>A0A1X0QHP0</accession>
<dbReference type="Gene3D" id="1.10.10.60">
    <property type="entry name" value="Homeodomain-like"/>
    <property type="match status" value="1"/>
</dbReference>
<dbReference type="EMBL" id="LTAI01000236">
    <property type="protein sequence ID" value="ORD99298.1"/>
    <property type="molecule type" value="Genomic_DNA"/>
</dbReference>
<dbReference type="GO" id="GO:0006355">
    <property type="term" value="P:regulation of DNA-templated transcription"/>
    <property type="evidence" value="ECO:0007669"/>
    <property type="project" value="InterPro"/>
</dbReference>
<proteinExistence type="predicted"/>
<dbReference type="Pfam" id="PF05920">
    <property type="entry name" value="Homeobox_KN"/>
    <property type="match status" value="1"/>
</dbReference>
<reference evidence="6 7" key="1">
    <citation type="journal article" date="2017" name="Environ. Microbiol.">
        <title>Decay of the glycolytic pathway and adaptation to intranuclear parasitism within Enterocytozoonidae microsporidia.</title>
        <authorList>
            <person name="Wiredu Boakye D."/>
            <person name="Jaroenlak P."/>
            <person name="Prachumwat A."/>
            <person name="Williams T.A."/>
            <person name="Bateman K.S."/>
            <person name="Itsathitphaisarn O."/>
            <person name="Sritunyalucksana K."/>
            <person name="Paszkiewicz K.H."/>
            <person name="Moore K.A."/>
            <person name="Stentiford G.D."/>
            <person name="Williams B.A."/>
        </authorList>
    </citation>
    <scope>NUCLEOTIDE SEQUENCE [LARGE SCALE GENOMIC DNA]</scope>
    <source>
        <strain evidence="7">canceri</strain>
    </source>
</reference>
<organism evidence="6 7">
    <name type="scientific">Hepatospora eriocheir</name>
    <dbReference type="NCBI Taxonomy" id="1081669"/>
    <lineage>
        <taxon>Eukaryota</taxon>
        <taxon>Fungi</taxon>
        <taxon>Fungi incertae sedis</taxon>
        <taxon>Microsporidia</taxon>
        <taxon>Hepatosporidae</taxon>
        <taxon>Hepatospora</taxon>
    </lineage>
</organism>
<dbReference type="PANTHER" id="PTHR11850">
    <property type="entry name" value="HOMEOBOX PROTEIN TRANSCRIPTION FACTORS"/>
    <property type="match status" value="1"/>
</dbReference>
<evidence type="ECO:0000256" key="2">
    <source>
        <dbReference type="ARBA" id="ARBA00023155"/>
    </source>
</evidence>
<evidence type="ECO:0000256" key="3">
    <source>
        <dbReference type="ARBA" id="ARBA00023242"/>
    </source>
</evidence>
<dbReference type="InterPro" id="IPR001356">
    <property type="entry name" value="HD"/>
</dbReference>
<comment type="caution">
    <text evidence="6">The sequence shown here is derived from an EMBL/GenBank/DDBJ whole genome shotgun (WGS) entry which is preliminary data.</text>
</comment>
<evidence type="ECO:0000259" key="5">
    <source>
        <dbReference type="PROSITE" id="PS50071"/>
    </source>
</evidence>
<dbReference type="SUPFAM" id="SSF46689">
    <property type="entry name" value="Homeodomain-like"/>
    <property type="match status" value="1"/>
</dbReference>
<dbReference type="AlphaFoldDB" id="A0A1X0QHP0"/>
<evidence type="ECO:0000313" key="7">
    <source>
        <dbReference type="Proteomes" id="UP000192501"/>
    </source>
</evidence>
<name>A0A1X0QHP0_9MICR</name>
<gene>
    <name evidence="6" type="primary">HD2</name>
    <name evidence="6" type="ORF">A0H76_1081</name>
</gene>
<dbReference type="InterPro" id="IPR008422">
    <property type="entry name" value="KN_HD"/>
</dbReference>
<evidence type="ECO:0000256" key="4">
    <source>
        <dbReference type="PROSITE-ProRule" id="PRU00108"/>
    </source>
</evidence>
<dbReference type="CDD" id="cd00086">
    <property type="entry name" value="homeodomain"/>
    <property type="match status" value="1"/>
</dbReference>
<dbReference type="SMART" id="SM00389">
    <property type="entry name" value="HOX"/>
    <property type="match status" value="1"/>
</dbReference>
<dbReference type="Proteomes" id="UP000192501">
    <property type="component" value="Unassembled WGS sequence"/>
</dbReference>
<evidence type="ECO:0000256" key="1">
    <source>
        <dbReference type="ARBA" id="ARBA00023125"/>
    </source>
</evidence>
<feature type="DNA-binding region" description="Homeobox" evidence="4">
    <location>
        <begin position="127"/>
        <end position="185"/>
    </location>
</feature>
<keyword evidence="1 4" id="KW-0238">DNA-binding</keyword>
<dbReference type="VEuPathDB" id="MicrosporidiaDB:A0H76_1081"/>
<dbReference type="InterPro" id="IPR009057">
    <property type="entry name" value="Homeodomain-like_sf"/>
</dbReference>
<dbReference type="GO" id="GO:0005634">
    <property type="term" value="C:nucleus"/>
    <property type="evidence" value="ECO:0007669"/>
    <property type="project" value="UniProtKB-SubCell"/>
</dbReference>
<keyword evidence="2 4" id="KW-0371">Homeobox</keyword>
<dbReference type="InterPro" id="IPR050224">
    <property type="entry name" value="TALE_homeobox"/>
</dbReference>
<dbReference type="PROSITE" id="PS50071">
    <property type="entry name" value="HOMEOBOX_2"/>
    <property type="match status" value="1"/>
</dbReference>
<dbReference type="VEuPathDB" id="MicrosporidiaDB:HERIO_494"/>
<comment type="subcellular location">
    <subcellularLocation>
        <location evidence="4">Nucleus</location>
    </subcellularLocation>
</comment>
<protein>
    <submittedName>
        <fullName evidence="6">HD2</fullName>
    </submittedName>
</protein>
<evidence type="ECO:0000313" key="6">
    <source>
        <dbReference type="EMBL" id="ORD99298.1"/>
    </source>
</evidence>
<dbReference type="GO" id="GO:0003677">
    <property type="term" value="F:DNA binding"/>
    <property type="evidence" value="ECO:0007669"/>
    <property type="project" value="UniProtKB-UniRule"/>
</dbReference>
<feature type="domain" description="Homeobox" evidence="5">
    <location>
        <begin position="125"/>
        <end position="184"/>
    </location>
</feature>